<dbReference type="InterPro" id="IPR005322">
    <property type="entry name" value="Peptidase_C69"/>
</dbReference>
<organism evidence="4 5">
    <name type="scientific">Rhodosorus marinus</name>
    <dbReference type="NCBI Taxonomy" id="101924"/>
    <lineage>
        <taxon>Eukaryota</taxon>
        <taxon>Rhodophyta</taxon>
        <taxon>Stylonematophyceae</taxon>
        <taxon>Stylonematales</taxon>
        <taxon>Stylonemataceae</taxon>
        <taxon>Rhodosorus</taxon>
    </lineage>
</organism>
<comment type="caution">
    <text evidence="4">The sequence shown here is derived from an EMBL/GenBank/DDBJ whole genome shotgun (WGS) entry which is preliminary data.</text>
</comment>
<dbReference type="PANTHER" id="PTHR12994">
    <property type="entry name" value="SECERNIN"/>
    <property type="match status" value="1"/>
</dbReference>
<dbReference type="AlphaFoldDB" id="A0AAV8UUE9"/>
<dbReference type="Pfam" id="PF03577">
    <property type="entry name" value="Peptidase_C69"/>
    <property type="match status" value="1"/>
</dbReference>
<keyword evidence="2" id="KW-1133">Transmembrane helix</keyword>
<evidence type="ECO:0000256" key="2">
    <source>
        <dbReference type="SAM" id="Phobius"/>
    </source>
</evidence>
<evidence type="ECO:0008006" key="6">
    <source>
        <dbReference type="Google" id="ProtNLM"/>
    </source>
</evidence>
<feature type="transmembrane region" description="Helical" evidence="2">
    <location>
        <begin position="605"/>
        <end position="625"/>
    </location>
</feature>
<keyword evidence="5" id="KW-1185">Reference proteome</keyword>
<keyword evidence="2" id="KW-0472">Membrane</keyword>
<name>A0AAV8UUE9_9RHOD</name>
<keyword evidence="3" id="KW-0732">Signal</keyword>
<feature type="signal peptide" evidence="3">
    <location>
        <begin position="1"/>
        <end position="20"/>
    </location>
</feature>
<dbReference type="PANTHER" id="PTHR12994:SF17">
    <property type="entry name" value="LD30995P"/>
    <property type="match status" value="1"/>
</dbReference>
<dbReference type="Proteomes" id="UP001157974">
    <property type="component" value="Unassembled WGS sequence"/>
</dbReference>
<sequence length="637" mass="71486">MGRGLCLFLAVSLGLGLCLGCTTGVIGRLATTDGVTYVFGTSDTENGDFRAAVVHGKKHKAGSTRPIYPLKQVYPHLVSGDRSFTWSKENLEDLPQKELWKRTDPIFSIPQVNETYSLIETGGGYGLVNEFGVAIGESTCGARFVQKPIFDGGYASFEIGELSQIALERTKTAREAIKLMGLLAERHGYYGAFYNDPALQHDEAGEALTVADGKEAWIFHITADDTGKSAVWCAQRVPDDSFSIVANRFVIREVVEDSDDFLYSSNIFEIARRQGLWRKGQKLDFVKVYGPLNDDLIKYSTDRVWRAAQLWNPSRGEPRENRQNYPTNFHADRPISLEDVIALLRDHYEGSEIDLTKGIESGPFGDPDRYDKFPVDGLTKGDLKEHSFLRAISMFRSIYYHIQRSDASLPKEVNGRVLIGFHEPSESIAVPVYVCSKTLPKHVVAGSMFSYDDTSLYWAATLLGNWVHKAYVHIHPFLMPLIKNFETNMYNEMDKVEEEAVVLVKAGKKDEAIKLLEEKQLEWSNDTREFLRTTFYQIVSKFHDGLVYGNPAGESVTVHSLFYPKEWLESIGFFSQRFRIVENSKIRSLGAGNGSLNANPTTTGVSLITVVSMICTVVLAFKLFYSRKHSSYLPIGN</sequence>
<comment type="similarity">
    <text evidence="1">Belongs to the peptidase C69 family. Secernin subfamily.</text>
</comment>
<dbReference type="GO" id="GO:0006508">
    <property type="term" value="P:proteolysis"/>
    <property type="evidence" value="ECO:0007669"/>
    <property type="project" value="InterPro"/>
</dbReference>
<reference evidence="4 5" key="1">
    <citation type="journal article" date="2023" name="Nat. Commun.">
        <title>Origin of minicircular mitochondrial genomes in red algae.</title>
        <authorList>
            <person name="Lee Y."/>
            <person name="Cho C.H."/>
            <person name="Lee Y.M."/>
            <person name="Park S.I."/>
            <person name="Yang J.H."/>
            <person name="West J.A."/>
            <person name="Bhattacharya D."/>
            <person name="Yoon H.S."/>
        </authorList>
    </citation>
    <scope>NUCLEOTIDE SEQUENCE [LARGE SCALE GENOMIC DNA]</scope>
    <source>
        <strain evidence="4 5">CCMP1338</strain>
        <tissue evidence="4">Whole cell</tissue>
    </source>
</reference>
<dbReference type="GO" id="GO:0016805">
    <property type="term" value="F:dipeptidase activity"/>
    <property type="evidence" value="ECO:0007669"/>
    <property type="project" value="InterPro"/>
</dbReference>
<keyword evidence="2" id="KW-0812">Transmembrane</keyword>
<protein>
    <recommendedName>
        <fullName evidence="6">Dipeptidase</fullName>
    </recommendedName>
</protein>
<gene>
    <name evidence="4" type="ORF">NDN08_002663</name>
</gene>
<evidence type="ECO:0000256" key="1">
    <source>
        <dbReference type="ARBA" id="ARBA00005705"/>
    </source>
</evidence>
<dbReference type="EMBL" id="JAMWBK010000004">
    <property type="protein sequence ID" value="KAJ8906168.1"/>
    <property type="molecule type" value="Genomic_DNA"/>
</dbReference>
<dbReference type="GO" id="GO:0070004">
    <property type="term" value="F:cysteine-type exopeptidase activity"/>
    <property type="evidence" value="ECO:0007669"/>
    <property type="project" value="InterPro"/>
</dbReference>
<dbReference type="Gene3D" id="3.60.60.10">
    <property type="entry name" value="Penicillin V Acylase, Chain A"/>
    <property type="match status" value="1"/>
</dbReference>
<evidence type="ECO:0000313" key="5">
    <source>
        <dbReference type="Proteomes" id="UP001157974"/>
    </source>
</evidence>
<feature type="chain" id="PRO_5043765239" description="Dipeptidase" evidence="3">
    <location>
        <begin position="21"/>
        <end position="637"/>
    </location>
</feature>
<accession>A0AAV8UUE9</accession>
<evidence type="ECO:0000313" key="4">
    <source>
        <dbReference type="EMBL" id="KAJ8906168.1"/>
    </source>
</evidence>
<evidence type="ECO:0000256" key="3">
    <source>
        <dbReference type="SAM" id="SignalP"/>
    </source>
</evidence>
<proteinExistence type="inferred from homology"/>